<comment type="subcellular location">
    <subcellularLocation>
        <location evidence="1">Membrane</location>
        <topology evidence="1">Single-pass membrane protein</topology>
    </subcellularLocation>
</comment>
<dbReference type="EMBL" id="LJZR01000002">
    <property type="protein sequence ID" value="KPQ37241.1"/>
    <property type="molecule type" value="Genomic_DNA"/>
</dbReference>
<dbReference type="STRING" id="1666911.HLUCCA11_02075"/>
<feature type="domain" description="AprE-like beta-barrel" evidence="8">
    <location>
        <begin position="334"/>
        <end position="421"/>
    </location>
</feature>
<dbReference type="PANTHER" id="PTHR30386:SF26">
    <property type="entry name" value="TRANSPORT PROTEIN COMB"/>
    <property type="match status" value="1"/>
</dbReference>
<dbReference type="GO" id="GO:0016020">
    <property type="term" value="C:membrane"/>
    <property type="evidence" value="ECO:0007669"/>
    <property type="project" value="UniProtKB-SubCell"/>
</dbReference>
<feature type="coiled-coil region" evidence="6">
    <location>
        <begin position="237"/>
        <end position="292"/>
    </location>
</feature>
<evidence type="ECO:0000256" key="2">
    <source>
        <dbReference type="ARBA" id="ARBA00009477"/>
    </source>
</evidence>
<dbReference type="PANTHER" id="PTHR30386">
    <property type="entry name" value="MEMBRANE FUSION SUBUNIT OF EMRAB-TOLC MULTIDRUG EFFLUX PUMP"/>
    <property type="match status" value="1"/>
</dbReference>
<evidence type="ECO:0000256" key="6">
    <source>
        <dbReference type="SAM" id="Coils"/>
    </source>
</evidence>
<evidence type="ECO:0000256" key="5">
    <source>
        <dbReference type="ARBA" id="ARBA00023136"/>
    </source>
</evidence>
<evidence type="ECO:0000256" key="3">
    <source>
        <dbReference type="ARBA" id="ARBA00022692"/>
    </source>
</evidence>
<comment type="similarity">
    <text evidence="2">Belongs to the membrane fusion protein (MFP) (TC 8.A.1) family.</text>
</comment>
<dbReference type="Gene3D" id="1.10.287.470">
    <property type="entry name" value="Helix hairpin bin"/>
    <property type="match status" value="1"/>
</dbReference>
<feature type="transmembrane region" description="Helical" evidence="7">
    <location>
        <begin position="44"/>
        <end position="62"/>
    </location>
</feature>
<keyword evidence="4 7" id="KW-1133">Transmembrane helix</keyword>
<protein>
    <submittedName>
        <fullName evidence="9">Type 1 secretion system HlyD family membrane fusion component</fullName>
    </submittedName>
</protein>
<evidence type="ECO:0000256" key="4">
    <source>
        <dbReference type="ARBA" id="ARBA00022989"/>
    </source>
</evidence>
<dbReference type="PRINTS" id="PR01490">
    <property type="entry name" value="RTXTOXIND"/>
</dbReference>
<dbReference type="SUPFAM" id="SSF111369">
    <property type="entry name" value="HlyD-like secretion proteins"/>
    <property type="match status" value="1"/>
</dbReference>
<dbReference type="InterPro" id="IPR050739">
    <property type="entry name" value="MFP"/>
</dbReference>
<evidence type="ECO:0000313" key="9">
    <source>
        <dbReference type="EMBL" id="KPQ37241.1"/>
    </source>
</evidence>
<reference evidence="9 10" key="1">
    <citation type="submission" date="2015-09" db="EMBL/GenBank/DDBJ databases">
        <title>Identification and resolution of microdiversity through metagenomic sequencing of parallel consortia.</title>
        <authorList>
            <person name="Nelson W.C."/>
            <person name="Romine M.F."/>
            <person name="Lindemann S.R."/>
        </authorList>
    </citation>
    <scope>NUCLEOTIDE SEQUENCE [LARGE SCALE GENOMIC DNA]</scope>
    <source>
        <strain evidence="9">Ana</strain>
    </source>
</reference>
<keyword evidence="5 7" id="KW-0472">Membrane</keyword>
<gene>
    <name evidence="9" type="ORF">HLUCCA11_02075</name>
</gene>
<dbReference type="Pfam" id="PF26002">
    <property type="entry name" value="Beta-barrel_AprE"/>
    <property type="match status" value="1"/>
</dbReference>
<dbReference type="AlphaFoldDB" id="A0A0P7Z0H4"/>
<evidence type="ECO:0000256" key="7">
    <source>
        <dbReference type="SAM" id="Phobius"/>
    </source>
</evidence>
<organism evidence="9 10">
    <name type="scientific">Phormidesmis priestleyi Ana</name>
    <dbReference type="NCBI Taxonomy" id="1666911"/>
    <lineage>
        <taxon>Bacteria</taxon>
        <taxon>Bacillati</taxon>
        <taxon>Cyanobacteriota</taxon>
        <taxon>Cyanophyceae</taxon>
        <taxon>Leptolyngbyales</taxon>
        <taxon>Leptolyngbyaceae</taxon>
        <taxon>Phormidesmis</taxon>
    </lineage>
</organism>
<dbReference type="Gene3D" id="2.40.50.100">
    <property type="match status" value="1"/>
</dbReference>
<accession>A0A0P7Z0H4</accession>
<evidence type="ECO:0000256" key="1">
    <source>
        <dbReference type="ARBA" id="ARBA00004167"/>
    </source>
</evidence>
<keyword evidence="3 7" id="KW-0812">Transmembrane</keyword>
<dbReference type="Proteomes" id="UP000050465">
    <property type="component" value="Unassembled WGS sequence"/>
</dbReference>
<keyword evidence="6" id="KW-0175">Coiled coil</keyword>
<dbReference type="InterPro" id="IPR058982">
    <property type="entry name" value="Beta-barrel_AprE"/>
</dbReference>
<dbReference type="Gene3D" id="2.40.30.170">
    <property type="match status" value="1"/>
</dbReference>
<sequence length="445" mass="48608">MAVSNYVQSTDRASQNWLARAQSVGWSESIQSVLEQPPAAFPRYLILLGLAFTGFFGLWAWTGTMQEVSQAQGELLPLGDTYKIQSATVGALDKIWVKEGDRIRQGQLLFELDATTAQSEVTRLEQTLAATQQTLDQTLALMSDMQAESVSQAQIAAASIQAQIATQAQSQANMQTSQALLEGLGSEMAAQQERLTRISSLESQGAISKEYLFGIEQGVRDQQKAIVQTQGEFEQALARTRQVAAELDQKRAEAQQMQLMSQQSLKKLSIEAEQLQATLSDTKTLLAEAKARLAQSQVRSPSNGILSSLELDNAGEFIQLGQTLAEVVPDSTPLVLSAMVPQPKAGLIKPGMTTQIKLDAFPYQTYGVMSGKVLSISPDAKRSPEIGSGYQVQIALEKDYVMHEKEPVPLHVGQTASAEIIVSQRRILDLILDPIRRLRSDEMSL</sequence>
<evidence type="ECO:0000313" key="10">
    <source>
        <dbReference type="Proteomes" id="UP000050465"/>
    </source>
</evidence>
<comment type="caution">
    <text evidence="9">The sequence shown here is derived from an EMBL/GenBank/DDBJ whole genome shotgun (WGS) entry which is preliminary data.</text>
</comment>
<name>A0A0P7Z0H4_9CYAN</name>
<proteinExistence type="inferred from homology"/>
<evidence type="ECO:0000259" key="8">
    <source>
        <dbReference type="Pfam" id="PF26002"/>
    </source>
</evidence>